<proteinExistence type="predicted"/>
<reference evidence="1" key="1">
    <citation type="submission" date="2020-05" db="UniProtKB">
        <authorList>
            <consortium name="EnsemblMetazoa"/>
        </authorList>
    </citation>
    <scope>IDENTIFICATION</scope>
    <source>
        <strain evidence="1">TTRI</strain>
    </source>
</reference>
<dbReference type="Proteomes" id="UP000078200">
    <property type="component" value="Unassembled WGS sequence"/>
</dbReference>
<name>A0A1A9UN81_GLOAU</name>
<protein>
    <submittedName>
        <fullName evidence="1">Uncharacterized protein</fullName>
    </submittedName>
</protein>
<dbReference type="VEuPathDB" id="VectorBase:GAUT010120"/>
<evidence type="ECO:0000313" key="2">
    <source>
        <dbReference type="Proteomes" id="UP000078200"/>
    </source>
</evidence>
<accession>A0A1A9UN81</accession>
<evidence type="ECO:0000313" key="1">
    <source>
        <dbReference type="EnsemblMetazoa" id="GAUT010120-PA"/>
    </source>
</evidence>
<sequence length="152" mass="17394">MFIRSLGVMAKYGNTFSKTEQHQMICIIPGQSDSGSFLWHNGLSKMHKLKIVPMFQPNLTSEDAFLSDPIRPNSQLLKSTMSPRQDVFKNFTSEKRIISCEANQSRACGIYDIFYGLLNYLQTLSLSELLRQKMRHNNDTTTSLITNIKQIL</sequence>
<keyword evidence="2" id="KW-1185">Reference proteome</keyword>
<organism evidence="1 2">
    <name type="scientific">Glossina austeni</name>
    <name type="common">Savannah tsetse fly</name>
    <dbReference type="NCBI Taxonomy" id="7395"/>
    <lineage>
        <taxon>Eukaryota</taxon>
        <taxon>Metazoa</taxon>
        <taxon>Ecdysozoa</taxon>
        <taxon>Arthropoda</taxon>
        <taxon>Hexapoda</taxon>
        <taxon>Insecta</taxon>
        <taxon>Pterygota</taxon>
        <taxon>Neoptera</taxon>
        <taxon>Endopterygota</taxon>
        <taxon>Diptera</taxon>
        <taxon>Brachycera</taxon>
        <taxon>Muscomorpha</taxon>
        <taxon>Hippoboscoidea</taxon>
        <taxon>Glossinidae</taxon>
        <taxon>Glossina</taxon>
    </lineage>
</organism>
<dbReference type="AlphaFoldDB" id="A0A1A9UN81"/>
<dbReference type="EnsemblMetazoa" id="GAUT010120-RA">
    <property type="protein sequence ID" value="GAUT010120-PA"/>
    <property type="gene ID" value="GAUT010120"/>
</dbReference>